<feature type="domain" description="UvrD-like helicase ATP-binding" evidence="13">
    <location>
        <begin position="5"/>
        <end position="310"/>
    </location>
</feature>
<keyword evidence="6 12" id="KW-0067">ATP-binding</keyword>
<keyword evidence="4 12" id="KW-0347">Helicase</keyword>
<evidence type="ECO:0000256" key="3">
    <source>
        <dbReference type="ARBA" id="ARBA00022801"/>
    </source>
</evidence>
<dbReference type="SUPFAM" id="SSF52540">
    <property type="entry name" value="P-loop containing nucleoside triphosphate hydrolases"/>
    <property type="match status" value="1"/>
</dbReference>
<gene>
    <name evidence="15" type="ORF">SAMN05660299_00695</name>
</gene>
<dbReference type="Gene3D" id="3.30.160.800">
    <property type="match status" value="1"/>
</dbReference>
<dbReference type="FunFam" id="3.30.420.10:FF:000045">
    <property type="entry name" value="3'-5' exonuclease DinG"/>
    <property type="match status" value="1"/>
</dbReference>
<feature type="binding site" evidence="12">
    <location>
        <begin position="26"/>
        <end position="33"/>
    </location>
    <ligand>
        <name>ATP</name>
        <dbReference type="ChEBI" id="CHEBI:30616"/>
    </ligand>
</feature>
<evidence type="ECO:0000256" key="4">
    <source>
        <dbReference type="ARBA" id="ARBA00022806"/>
    </source>
</evidence>
<dbReference type="STRING" id="349095.SAMN05660299_00695"/>
<dbReference type="GO" id="GO:0005829">
    <property type="term" value="C:cytosol"/>
    <property type="evidence" value="ECO:0007669"/>
    <property type="project" value="TreeGrafter"/>
</dbReference>
<keyword evidence="7" id="KW-0238">DNA-binding</keyword>
<keyword evidence="3 12" id="KW-0378">Hydrolase</keyword>
<evidence type="ECO:0000256" key="6">
    <source>
        <dbReference type="ARBA" id="ARBA00022840"/>
    </source>
</evidence>
<dbReference type="PANTHER" id="PTHR11070">
    <property type="entry name" value="UVRD / RECB / PCRA DNA HELICASE FAMILY MEMBER"/>
    <property type="match status" value="1"/>
</dbReference>
<dbReference type="GO" id="GO:0043138">
    <property type="term" value="F:3'-5' DNA helicase activity"/>
    <property type="evidence" value="ECO:0007669"/>
    <property type="project" value="UniProtKB-EC"/>
</dbReference>
<dbReference type="Gene3D" id="1.10.10.160">
    <property type="match status" value="1"/>
</dbReference>
<evidence type="ECO:0000256" key="10">
    <source>
        <dbReference type="ARBA" id="ARBA00034808"/>
    </source>
</evidence>
<evidence type="ECO:0000259" key="14">
    <source>
        <dbReference type="PROSITE" id="PS51217"/>
    </source>
</evidence>
<evidence type="ECO:0000256" key="5">
    <source>
        <dbReference type="ARBA" id="ARBA00022839"/>
    </source>
</evidence>
<keyword evidence="2 12" id="KW-0547">Nucleotide-binding</keyword>
<dbReference type="AlphaFoldDB" id="A0A1G9SF02"/>
<sequence length="872" mass="100486">MLDLSQLNPAQRQVVEEWDRNILLIASAGTGKTNTLAYRVAYGIESGRAKPEEILCLTFTNKACREMRERIISCVRENGTRVVVRTFHSFCSDVVRSEAKRHSDLYADYMIFDEEDCKEIIASLYPDYAVHALQSFIDLVKESRPAYDYYSEDAAHDYQQTIARLYVEKEARLREICAASRHTLDEGLYTLLKTSGETFVMTYNAALRDTHGLDFNDLIITAYECFKNETIRTTWQNRFTYINIDEVQDTSELEYHILASIFGHNRILLCGDYFQTVYEWRGSHPKAILASFKADYDPRCILFNKNYRSTQTLLHAAADCLKNLFGSETVTAMYTKDPETPPEQTIGSRITIKSCRNITEEARWIYRRIQEIRSLSEDPAILSKICILTRVNRYNRQLSQQLDFLNRQHTETAPLDFMLVDEFKFFRRQEIKDVLAFAKVSINPHDTISMTRIIKRFVPGIGSAALQTIASEDWKKAGIRLTDYLDSSTLNQKDAFAVLEQELEKENIVVFDVESTGVDTLTDEIIQIAGIRLDKTGNIKEKFMHLLKLKDKTTVGDSVWIHHFTDEQLQQQGEEPETVLAAFLSFIQGAVLVGHNVSYDIHILKSYLGRLHMAQPQYLTYYDTLDIFRRFHPNLKNHTLEYLGRYFHVTHRSSHDAADDILATAELLWYAVSHDIRPTAAVRRAYTEKYLEKFKPAAAVLQALRQKAAVLRPCDFLFEVIKTTGIVTYYEKKGEENRVENLRSLYRKAKEQDIPGQTSHDALLSLLTYTALSNTELDMLLAKKPKIPIITIHQAKGSEFDYVFLAGMQQGTFPTGFALKTNDLDEEKRLFYVAVTRAKKKLSITWCQQSRNTEHTQSQFLNTLPSIYTDYE</sequence>
<dbReference type="Gene3D" id="1.10.486.10">
    <property type="entry name" value="PCRA, domain 4"/>
    <property type="match status" value="1"/>
</dbReference>
<dbReference type="InterPro" id="IPR036397">
    <property type="entry name" value="RNaseH_sf"/>
</dbReference>
<keyword evidence="16" id="KW-1185">Reference proteome</keyword>
<dbReference type="InterPro" id="IPR012337">
    <property type="entry name" value="RNaseH-like_sf"/>
</dbReference>
<keyword evidence="5" id="KW-0269">Exonuclease</keyword>
<dbReference type="CDD" id="cd17932">
    <property type="entry name" value="DEXQc_UvrD"/>
    <property type="match status" value="1"/>
</dbReference>
<proteinExistence type="inferred from homology"/>
<evidence type="ECO:0000256" key="2">
    <source>
        <dbReference type="ARBA" id="ARBA00022741"/>
    </source>
</evidence>
<evidence type="ECO:0000313" key="15">
    <source>
        <dbReference type="EMBL" id="SDM33877.1"/>
    </source>
</evidence>
<dbReference type="EMBL" id="FNHQ01000005">
    <property type="protein sequence ID" value="SDM33877.1"/>
    <property type="molecule type" value="Genomic_DNA"/>
</dbReference>
<dbReference type="Pfam" id="PF00929">
    <property type="entry name" value="RNase_T"/>
    <property type="match status" value="1"/>
</dbReference>
<accession>A0A1G9SF02</accession>
<dbReference type="SMART" id="SM00479">
    <property type="entry name" value="EXOIII"/>
    <property type="match status" value="1"/>
</dbReference>
<protein>
    <recommendedName>
        <fullName evidence="10">DNA 3'-5' helicase</fullName>
        <ecNumber evidence="10">5.6.2.4</ecNumber>
    </recommendedName>
</protein>
<evidence type="ECO:0000313" key="16">
    <source>
        <dbReference type="Proteomes" id="UP000199309"/>
    </source>
</evidence>
<dbReference type="Gene3D" id="3.40.50.300">
    <property type="entry name" value="P-loop containing nucleotide triphosphate hydrolases"/>
    <property type="match status" value="2"/>
</dbReference>
<dbReference type="GO" id="GO:0033202">
    <property type="term" value="C:DNA helicase complex"/>
    <property type="evidence" value="ECO:0007669"/>
    <property type="project" value="TreeGrafter"/>
</dbReference>
<evidence type="ECO:0000256" key="12">
    <source>
        <dbReference type="PROSITE-ProRule" id="PRU00560"/>
    </source>
</evidence>
<evidence type="ECO:0000256" key="9">
    <source>
        <dbReference type="ARBA" id="ARBA00034617"/>
    </source>
</evidence>
<evidence type="ECO:0000259" key="13">
    <source>
        <dbReference type="PROSITE" id="PS51198"/>
    </source>
</evidence>
<dbReference type="InterPro" id="IPR014017">
    <property type="entry name" value="DNA_helicase_UvrD-like_C"/>
</dbReference>
<dbReference type="PROSITE" id="PS51198">
    <property type="entry name" value="UVRD_HELICASE_ATP_BIND"/>
    <property type="match status" value="1"/>
</dbReference>
<dbReference type="InterPro" id="IPR013986">
    <property type="entry name" value="DExx_box_DNA_helicase_dom_sf"/>
</dbReference>
<dbReference type="Gene3D" id="3.30.420.10">
    <property type="entry name" value="Ribonuclease H-like superfamily/Ribonuclease H"/>
    <property type="match status" value="1"/>
</dbReference>
<organism evidence="15 16">
    <name type="scientific">Megasphaera paucivorans</name>
    <dbReference type="NCBI Taxonomy" id="349095"/>
    <lineage>
        <taxon>Bacteria</taxon>
        <taxon>Bacillati</taxon>
        <taxon>Bacillota</taxon>
        <taxon>Negativicutes</taxon>
        <taxon>Veillonellales</taxon>
        <taxon>Veillonellaceae</taxon>
        <taxon>Megasphaera</taxon>
    </lineage>
</organism>
<comment type="catalytic activity">
    <reaction evidence="11">
        <text>ATP + H2O = ADP + phosphate + H(+)</text>
        <dbReference type="Rhea" id="RHEA:13065"/>
        <dbReference type="ChEBI" id="CHEBI:15377"/>
        <dbReference type="ChEBI" id="CHEBI:15378"/>
        <dbReference type="ChEBI" id="CHEBI:30616"/>
        <dbReference type="ChEBI" id="CHEBI:43474"/>
        <dbReference type="ChEBI" id="CHEBI:456216"/>
        <dbReference type="EC" id="5.6.2.4"/>
    </reaction>
</comment>
<dbReference type="InterPro" id="IPR014016">
    <property type="entry name" value="UvrD-like_ATP-bd"/>
</dbReference>
<keyword evidence="8" id="KW-0413">Isomerase</keyword>
<dbReference type="PROSITE" id="PS51217">
    <property type="entry name" value="UVRD_HELICASE_CTER"/>
    <property type="match status" value="1"/>
</dbReference>
<evidence type="ECO:0000256" key="8">
    <source>
        <dbReference type="ARBA" id="ARBA00023235"/>
    </source>
</evidence>
<dbReference type="InterPro" id="IPR000212">
    <property type="entry name" value="DNA_helicase_UvrD/REP"/>
</dbReference>
<evidence type="ECO:0000256" key="11">
    <source>
        <dbReference type="ARBA" id="ARBA00048988"/>
    </source>
</evidence>
<comment type="similarity">
    <text evidence="1">Belongs to the helicase family. UvrD subfamily.</text>
</comment>
<dbReference type="GO" id="GO:0005524">
    <property type="term" value="F:ATP binding"/>
    <property type="evidence" value="ECO:0007669"/>
    <property type="project" value="UniProtKB-UniRule"/>
</dbReference>
<dbReference type="InterPro" id="IPR027417">
    <property type="entry name" value="P-loop_NTPase"/>
</dbReference>
<dbReference type="Pfam" id="PF13361">
    <property type="entry name" value="UvrD_C"/>
    <property type="match status" value="1"/>
</dbReference>
<keyword evidence="5" id="KW-0540">Nuclease</keyword>
<dbReference type="EC" id="5.6.2.4" evidence="10"/>
<comment type="catalytic activity">
    <reaction evidence="9">
        <text>Couples ATP hydrolysis with the unwinding of duplex DNA by translocating in the 3'-5' direction.</text>
        <dbReference type="EC" id="5.6.2.4"/>
    </reaction>
</comment>
<name>A0A1G9SF02_9FIRM</name>
<dbReference type="GO" id="GO:0000725">
    <property type="term" value="P:recombinational repair"/>
    <property type="evidence" value="ECO:0007669"/>
    <property type="project" value="TreeGrafter"/>
</dbReference>
<feature type="domain" description="UvrD-like helicase C-terminal" evidence="14">
    <location>
        <begin position="311"/>
        <end position="797"/>
    </location>
</feature>
<dbReference type="Pfam" id="PF00580">
    <property type="entry name" value="UvrD-helicase"/>
    <property type="match status" value="1"/>
</dbReference>
<evidence type="ECO:0000256" key="1">
    <source>
        <dbReference type="ARBA" id="ARBA00009922"/>
    </source>
</evidence>
<dbReference type="GO" id="GO:0003677">
    <property type="term" value="F:DNA binding"/>
    <property type="evidence" value="ECO:0007669"/>
    <property type="project" value="UniProtKB-KW"/>
</dbReference>
<evidence type="ECO:0000256" key="7">
    <source>
        <dbReference type="ARBA" id="ARBA00023125"/>
    </source>
</evidence>
<dbReference type="InterPro" id="IPR013520">
    <property type="entry name" value="Ribonucl_H"/>
</dbReference>
<dbReference type="RefSeq" id="WP_176762853.1">
    <property type="nucleotide sequence ID" value="NZ_FNHQ01000005.1"/>
</dbReference>
<reference evidence="15 16" key="1">
    <citation type="submission" date="2016-10" db="EMBL/GenBank/DDBJ databases">
        <authorList>
            <person name="de Groot N.N."/>
        </authorList>
    </citation>
    <scope>NUCLEOTIDE SEQUENCE [LARGE SCALE GENOMIC DNA]</scope>
    <source>
        <strain evidence="15 16">DSM 16981</strain>
    </source>
</reference>
<dbReference type="SUPFAM" id="SSF53098">
    <property type="entry name" value="Ribonuclease H-like"/>
    <property type="match status" value="1"/>
</dbReference>
<dbReference type="GO" id="GO:0016887">
    <property type="term" value="F:ATP hydrolysis activity"/>
    <property type="evidence" value="ECO:0007669"/>
    <property type="project" value="RHEA"/>
</dbReference>
<dbReference type="GO" id="GO:0004527">
    <property type="term" value="F:exonuclease activity"/>
    <property type="evidence" value="ECO:0007669"/>
    <property type="project" value="UniProtKB-KW"/>
</dbReference>
<dbReference type="Proteomes" id="UP000199309">
    <property type="component" value="Unassembled WGS sequence"/>
</dbReference>
<dbReference type="PANTHER" id="PTHR11070:SF2">
    <property type="entry name" value="ATP-DEPENDENT DNA HELICASE SRS2"/>
    <property type="match status" value="1"/>
</dbReference>
<dbReference type="CDD" id="cd06127">
    <property type="entry name" value="DEDDh"/>
    <property type="match status" value="1"/>
</dbReference>